<dbReference type="Gene3D" id="3.40.50.2300">
    <property type="match status" value="1"/>
</dbReference>
<dbReference type="GO" id="GO:0003677">
    <property type="term" value="F:DNA binding"/>
    <property type="evidence" value="ECO:0007669"/>
    <property type="project" value="UniProtKB-KW"/>
</dbReference>
<keyword evidence="1" id="KW-0963">Cytoplasm</keyword>
<evidence type="ECO:0000313" key="8">
    <source>
        <dbReference type="EMBL" id="OMD51834.1"/>
    </source>
</evidence>
<dbReference type="Pfam" id="PF00072">
    <property type="entry name" value="Response_reg"/>
    <property type="match status" value="1"/>
</dbReference>
<protein>
    <submittedName>
        <fullName evidence="8">DNA-binding response regulator</fullName>
    </submittedName>
</protein>
<name>A0ABX3HM55_PAEBO</name>
<keyword evidence="3" id="KW-0010">Activator</keyword>
<dbReference type="SMART" id="SM00448">
    <property type="entry name" value="REC"/>
    <property type="match status" value="1"/>
</dbReference>
<organism evidence="8 9">
    <name type="scientific">Paenibacillus borealis</name>
    <dbReference type="NCBI Taxonomy" id="160799"/>
    <lineage>
        <taxon>Bacteria</taxon>
        <taxon>Bacillati</taxon>
        <taxon>Bacillota</taxon>
        <taxon>Bacilli</taxon>
        <taxon>Bacillales</taxon>
        <taxon>Paenibacillaceae</taxon>
        <taxon>Paenibacillus</taxon>
    </lineage>
</organism>
<evidence type="ECO:0000259" key="7">
    <source>
        <dbReference type="PROSITE" id="PS50930"/>
    </source>
</evidence>
<dbReference type="InterPro" id="IPR011006">
    <property type="entry name" value="CheY-like_superfamily"/>
</dbReference>
<keyword evidence="5" id="KW-0597">Phosphoprotein</keyword>
<dbReference type="SMART" id="SM00850">
    <property type="entry name" value="LytTR"/>
    <property type="match status" value="1"/>
</dbReference>
<evidence type="ECO:0000256" key="5">
    <source>
        <dbReference type="PROSITE-ProRule" id="PRU00169"/>
    </source>
</evidence>
<evidence type="ECO:0000256" key="1">
    <source>
        <dbReference type="ARBA" id="ARBA00022490"/>
    </source>
</evidence>
<evidence type="ECO:0000313" key="9">
    <source>
        <dbReference type="Proteomes" id="UP000187412"/>
    </source>
</evidence>
<feature type="domain" description="Response regulatory" evidence="6">
    <location>
        <begin position="2"/>
        <end position="126"/>
    </location>
</feature>
<dbReference type="InterPro" id="IPR007492">
    <property type="entry name" value="LytTR_DNA-bd_dom"/>
</dbReference>
<dbReference type="InterPro" id="IPR046947">
    <property type="entry name" value="LytR-like"/>
</dbReference>
<dbReference type="CDD" id="cd17533">
    <property type="entry name" value="REC_LytTR_AgrA-like"/>
    <property type="match status" value="1"/>
</dbReference>
<dbReference type="Gene3D" id="2.40.50.1020">
    <property type="entry name" value="LytTr DNA-binding domain"/>
    <property type="match status" value="1"/>
</dbReference>
<dbReference type="PROSITE" id="PS50930">
    <property type="entry name" value="HTH_LYTTR"/>
    <property type="match status" value="1"/>
</dbReference>
<dbReference type="PANTHER" id="PTHR37299:SF3">
    <property type="entry name" value="STAGE 0 SPORULATION PROTEIN A HOMOLOG"/>
    <property type="match status" value="1"/>
</dbReference>
<dbReference type="RefSeq" id="WP_076109471.1">
    <property type="nucleotide sequence ID" value="NZ_MPTB01000004.1"/>
</dbReference>
<keyword evidence="8" id="KW-0238">DNA-binding</keyword>
<dbReference type="Proteomes" id="UP000187412">
    <property type="component" value="Unassembled WGS sequence"/>
</dbReference>
<keyword evidence="2" id="KW-0902">Two-component regulatory system</keyword>
<reference evidence="8 9" key="1">
    <citation type="submission" date="2016-10" db="EMBL/GenBank/DDBJ databases">
        <title>Paenibacillus species isolates.</title>
        <authorList>
            <person name="Beno S.M."/>
        </authorList>
    </citation>
    <scope>NUCLEOTIDE SEQUENCE [LARGE SCALE GENOMIC DNA]</scope>
    <source>
        <strain evidence="8 9">FSL H7-0744</strain>
    </source>
</reference>
<evidence type="ECO:0000259" key="6">
    <source>
        <dbReference type="PROSITE" id="PS50110"/>
    </source>
</evidence>
<sequence length="246" mass="28837">MNIFILEDNIFQQQRLERLIKTLALKHQIRYRSLISTARPDDLLSQIEKVADHQLYFLDLQINHEDQKGLEVAKEIRKKDPFGTIVIVTTHSELAPITFTYRVAALDFIEKDLPEAEFIEKVTECLLIADSRRTVPVSSDNFSFENKYTSFQIPFSDILYFETMEIAHKIRLITKSKVLDFYAELNEIAGYDERLFRCHRAFVVNLANIRSVDKKNKLVLFDNDESCSVSRRLQKETLEKMEALRK</sequence>
<evidence type="ECO:0000256" key="3">
    <source>
        <dbReference type="ARBA" id="ARBA00023159"/>
    </source>
</evidence>
<evidence type="ECO:0000256" key="2">
    <source>
        <dbReference type="ARBA" id="ARBA00023012"/>
    </source>
</evidence>
<feature type="domain" description="HTH LytTR-type" evidence="7">
    <location>
        <begin position="142"/>
        <end position="243"/>
    </location>
</feature>
<dbReference type="InterPro" id="IPR001789">
    <property type="entry name" value="Sig_transdc_resp-reg_receiver"/>
</dbReference>
<dbReference type="PROSITE" id="PS50110">
    <property type="entry name" value="RESPONSE_REGULATORY"/>
    <property type="match status" value="1"/>
</dbReference>
<gene>
    <name evidence="8" type="ORF">BSK56_04210</name>
</gene>
<dbReference type="SUPFAM" id="SSF52172">
    <property type="entry name" value="CheY-like"/>
    <property type="match status" value="1"/>
</dbReference>
<comment type="caution">
    <text evidence="8">The sequence shown here is derived from an EMBL/GenBank/DDBJ whole genome shotgun (WGS) entry which is preliminary data.</text>
</comment>
<proteinExistence type="predicted"/>
<dbReference type="Pfam" id="PF04397">
    <property type="entry name" value="LytTR"/>
    <property type="match status" value="1"/>
</dbReference>
<dbReference type="EMBL" id="MPTB01000004">
    <property type="protein sequence ID" value="OMD51834.1"/>
    <property type="molecule type" value="Genomic_DNA"/>
</dbReference>
<dbReference type="PANTHER" id="PTHR37299">
    <property type="entry name" value="TRANSCRIPTIONAL REGULATOR-RELATED"/>
    <property type="match status" value="1"/>
</dbReference>
<evidence type="ECO:0000256" key="4">
    <source>
        <dbReference type="ARBA" id="ARBA00037164"/>
    </source>
</evidence>
<keyword evidence="9" id="KW-1185">Reference proteome</keyword>
<accession>A0ABX3HM55</accession>
<comment type="function">
    <text evidence="4">Required for high-level post-exponential phase expression of a series of secreted proteins.</text>
</comment>
<feature type="modified residue" description="4-aspartylphosphate" evidence="5">
    <location>
        <position position="59"/>
    </location>
</feature>